<dbReference type="Gene3D" id="3.40.190.10">
    <property type="entry name" value="Periplasmic binding protein-like II"/>
    <property type="match status" value="2"/>
</dbReference>
<keyword evidence="4" id="KW-1185">Reference proteome</keyword>
<dbReference type="SMART" id="SM00062">
    <property type="entry name" value="PBPb"/>
    <property type="match status" value="1"/>
</dbReference>
<dbReference type="InterPro" id="IPR001638">
    <property type="entry name" value="Solute-binding_3/MltF_N"/>
</dbReference>
<name>A0A848IE03_9BURK</name>
<dbReference type="PANTHER" id="PTHR35936">
    <property type="entry name" value="MEMBRANE-BOUND LYTIC MUREIN TRANSGLYCOSYLASE F"/>
    <property type="match status" value="1"/>
</dbReference>
<dbReference type="Proteomes" id="UP000544134">
    <property type="component" value="Unassembled WGS sequence"/>
</dbReference>
<dbReference type="Pfam" id="PF00497">
    <property type="entry name" value="SBP_bac_3"/>
    <property type="match status" value="1"/>
</dbReference>
<reference evidence="3 4" key="1">
    <citation type="submission" date="2020-04" db="EMBL/GenBank/DDBJ databases">
        <title>Paraburkholderia sp. RP-4-7 isolated from soil.</title>
        <authorList>
            <person name="Dahal R.H."/>
        </authorList>
    </citation>
    <scope>NUCLEOTIDE SEQUENCE [LARGE SCALE GENOMIC DNA]</scope>
    <source>
        <strain evidence="3 4">RP-4-7</strain>
    </source>
</reference>
<evidence type="ECO:0000313" key="4">
    <source>
        <dbReference type="Proteomes" id="UP000544134"/>
    </source>
</evidence>
<dbReference type="EMBL" id="JABBGJ010000006">
    <property type="protein sequence ID" value="NML97823.1"/>
    <property type="molecule type" value="Genomic_DNA"/>
</dbReference>
<proteinExistence type="predicted"/>
<evidence type="ECO:0000259" key="2">
    <source>
        <dbReference type="SMART" id="SM00062"/>
    </source>
</evidence>
<feature type="domain" description="Solute-binding protein family 3/N-terminal" evidence="2">
    <location>
        <begin position="22"/>
        <end position="234"/>
    </location>
</feature>
<comment type="caution">
    <text evidence="3">The sequence shown here is derived from an EMBL/GenBank/DDBJ whole genome shotgun (WGS) entry which is preliminary data.</text>
</comment>
<gene>
    <name evidence="3" type="ORF">HHL24_07660</name>
</gene>
<organism evidence="3 4">
    <name type="scientific">Paraburkholderia polaris</name>
    <dbReference type="NCBI Taxonomy" id="2728848"/>
    <lineage>
        <taxon>Bacteria</taxon>
        <taxon>Pseudomonadati</taxon>
        <taxon>Pseudomonadota</taxon>
        <taxon>Betaproteobacteria</taxon>
        <taxon>Burkholderiales</taxon>
        <taxon>Burkholderiaceae</taxon>
        <taxon>Paraburkholderia</taxon>
    </lineage>
</organism>
<protein>
    <submittedName>
        <fullName evidence="3">Transporter substrate-binding domain-containing protein</fullName>
    </submittedName>
</protein>
<dbReference type="AlphaFoldDB" id="A0A848IE03"/>
<dbReference type="SUPFAM" id="SSF53850">
    <property type="entry name" value="Periplasmic binding protein-like II"/>
    <property type="match status" value="1"/>
</dbReference>
<dbReference type="RefSeq" id="WP_169484894.1">
    <property type="nucleotide sequence ID" value="NZ_JABBGJ010000006.1"/>
</dbReference>
<keyword evidence="1" id="KW-0732">Signal</keyword>
<dbReference type="PANTHER" id="PTHR35936:SF17">
    <property type="entry name" value="ARGININE-BINDING EXTRACELLULAR PROTEIN ARTP"/>
    <property type="match status" value="1"/>
</dbReference>
<sequence>MSDAQLQQLLQQAREQLAPGGVLRAAINLGNTVLAQRSADNGELSGVSVELARELAKRLGVEVQFVTFEAAGKVFEALANNAWNVAFLAIDPTRGEQIAFTPPYVLIEGAYMVREESPLQRSEQVDRSGVRITVGAGSAYDLYLTRTLKEAQIERHATAAEAFEAFVTQGCDAAAGVRQVVSRYASTHEGLRVLDDSFMTIRQAMGVPKDRFEAASALAVFIEEMKAQGNVAAALARSGQTAAVVAPPAAL</sequence>
<evidence type="ECO:0000313" key="3">
    <source>
        <dbReference type="EMBL" id="NML97823.1"/>
    </source>
</evidence>
<evidence type="ECO:0000256" key="1">
    <source>
        <dbReference type="ARBA" id="ARBA00022729"/>
    </source>
</evidence>
<accession>A0A848IE03</accession>